<comment type="caution">
    <text evidence="3">The sequence shown here is derived from an EMBL/GenBank/DDBJ whole genome shotgun (WGS) entry which is preliminary data.</text>
</comment>
<comment type="function">
    <text evidence="2">Hydrolyzes RNA 2',3'-cyclic phosphodiester to an RNA 2'-phosphomonoester.</text>
</comment>
<feature type="active site" description="Proton donor" evidence="2">
    <location>
        <position position="34"/>
    </location>
</feature>
<keyword evidence="1 2" id="KW-0378">Hydrolase</keyword>
<dbReference type="Gene3D" id="3.90.1140.10">
    <property type="entry name" value="Cyclic phosphodiesterase"/>
    <property type="match status" value="1"/>
</dbReference>
<dbReference type="SUPFAM" id="SSF55144">
    <property type="entry name" value="LigT-like"/>
    <property type="match status" value="1"/>
</dbReference>
<feature type="short sequence motif" description="HXTX 2" evidence="2">
    <location>
        <begin position="122"/>
        <end position="125"/>
    </location>
</feature>
<accession>A0A560WA44</accession>
<sequence>MFVSVGLPDPVREDLADFLAPREGMPWIDPAQWHLTLAFMSSVHEARTDELTERLAEAAGRVAPFALRLTGAGCFPDPTRASVLWLGVDDAAREPLTHLAASSRAAANVTGATPEGKAFVPHLTLARLRRPIEATRWLRVLDTWTSDPFVVDSVELVASYLHEAAKGRPRHEVLASLPLGSGG</sequence>
<dbReference type="HAMAP" id="MF_01940">
    <property type="entry name" value="RNA_CPDase"/>
    <property type="match status" value="1"/>
</dbReference>
<reference evidence="3 4" key="1">
    <citation type="submission" date="2019-06" db="EMBL/GenBank/DDBJ databases">
        <title>Sequencing the genomes of 1000 actinobacteria strains.</title>
        <authorList>
            <person name="Klenk H.-P."/>
        </authorList>
    </citation>
    <scope>NUCLEOTIDE SEQUENCE [LARGE SCALE GENOMIC DNA]</scope>
    <source>
        <strain evidence="3 4">DSM 18935</strain>
    </source>
</reference>
<dbReference type="PANTHER" id="PTHR35561:SF1">
    <property type="entry name" value="RNA 2',3'-CYCLIC PHOSPHODIESTERASE"/>
    <property type="match status" value="1"/>
</dbReference>
<organism evidence="3 4">
    <name type="scientific">Marihabitans asiaticum</name>
    <dbReference type="NCBI Taxonomy" id="415218"/>
    <lineage>
        <taxon>Bacteria</taxon>
        <taxon>Bacillati</taxon>
        <taxon>Actinomycetota</taxon>
        <taxon>Actinomycetes</taxon>
        <taxon>Micrococcales</taxon>
        <taxon>Intrasporangiaceae</taxon>
        <taxon>Marihabitans</taxon>
    </lineage>
</organism>
<evidence type="ECO:0000313" key="4">
    <source>
        <dbReference type="Proteomes" id="UP000315628"/>
    </source>
</evidence>
<evidence type="ECO:0000256" key="1">
    <source>
        <dbReference type="ARBA" id="ARBA00022801"/>
    </source>
</evidence>
<proteinExistence type="inferred from homology"/>
<dbReference type="PANTHER" id="PTHR35561">
    <property type="entry name" value="RNA 2',3'-CYCLIC PHOSPHODIESTERASE"/>
    <property type="match status" value="1"/>
</dbReference>
<dbReference type="Pfam" id="PF13563">
    <property type="entry name" value="2_5_RNA_ligase2"/>
    <property type="match status" value="1"/>
</dbReference>
<name>A0A560WA44_9MICO</name>
<dbReference type="GO" id="GO:0004113">
    <property type="term" value="F:2',3'-cyclic-nucleotide 3'-phosphodiesterase activity"/>
    <property type="evidence" value="ECO:0007669"/>
    <property type="project" value="InterPro"/>
</dbReference>
<evidence type="ECO:0000256" key="2">
    <source>
        <dbReference type="HAMAP-Rule" id="MF_01940"/>
    </source>
</evidence>
<dbReference type="EMBL" id="VIUW01000003">
    <property type="protein sequence ID" value="TWD14506.1"/>
    <property type="molecule type" value="Genomic_DNA"/>
</dbReference>
<feature type="active site" description="Proton acceptor" evidence="2">
    <location>
        <position position="122"/>
    </location>
</feature>
<dbReference type="GO" id="GO:0016874">
    <property type="term" value="F:ligase activity"/>
    <property type="evidence" value="ECO:0007669"/>
    <property type="project" value="UniProtKB-KW"/>
</dbReference>
<dbReference type="InterPro" id="IPR009097">
    <property type="entry name" value="Cyclic_Pdiesterase"/>
</dbReference>
<dbReference type="AlphaFoldDB" id="A0A560WA44"/>
<gene>
    <name evidence="3" type="ORF">FB557_1918</name>
</gene>
<dbReference type="Proteomes" id="UP000315628">
    <property type="component" value="Unassembled WGS sequence"/>
</dbReference>
<comment type="catalytic activity">
    <reaction evidence="2">
        <text>a 3'-end 2',3'-cyclophospho-ribonucleotide-RNA + H2O = a 3'-end 2'-phospho-ribonucleotide-RNA + H(+)</text>
        <dbReference type="Rhea" id="RHEA:11828"/>
        <dbReference type="Rhea" id="RHEA-COMP:10464"/>
        <dbReference type="Rhea" id="RHEA-COMP:17353"/>
        <dbReference type="ChEBI" id="CHEBI:15377"/>
        <dbReference type="ChEBI" id="CHEBI:15378"/>
        <dbReference type="ChEBI" id="CHEBI:83064"/>
        <dbReference type="ChEBI" id="CHEBI:173113"/>
        <dbReference type="EC" id="3.1.4.58"/>
    </reaction>
</comment>
<keyword evidence="4" id="KW-1185">Reference proteome</keyword>
<protein>
    <recommendedName>
        <fullName evidence="2">RNA 2',3'-cyclic phosphodiesterase</fullName>
        <shortName evidence="2">RNA 2',3'-CPDase</shortName>
        <ecNumber evidence="2">3.1.4.58</ecNumber>
    </recommendedName>
</protein>
<keyword evidence="3" id="KW-0436">Ligase</keyword>
<dbReference type="InterPro" id="IPR004175">
    <property type="entry name" value="RNA_CPDase"/>
</dbReference>
<evidence type="ECO:0000313" key="3">
    <source>
        <dbReference type="EMBL" id="TWD14506.1"/>
    </source>
</evidence>
<dbReference type="NCBIfam" id="TIGR02258">
    <property type="entry name" value="2_5_ligase"/>
    <property type="match status" value="1"/>
</dbReference>
<dbReference type="EC" id="3.1.4.58" evidence="2"/>
<feature type="short sequence motif" description="HXTX 1" evidence="2">
    <location>
        <begin position="34"/>
        <end position="37"/>
    </location>
</feature>
<comment type="similarity">
    <text evidence="2">Belongs to the 2H phosphoesterase superfamily. ThpR family.</text>
</comment>
<dbReference type="GO" id="GO:0008664">
    <property type="term" value="F:RNA 2',3'-cyclic 3'-phosphodiesterase activity"/>
    <property type="evidence" value="ECO:0007669"/>
    <property type="project" value="UniProtKB-EC"/>
</dbReference>